<dbReference type="PANTHER" id="PTHR47540">
    <property type="entry name" value="THIAMINE REPRESSIBLE GENES REGULATORY PROTEIN THI5"/>
    <property type="match status" value="1"/>
</dbReference>
<dbReference type="EMBL" id="JAUJLE010000005">
    <property type="protein sequence ID" value="KAK1013687.1"/>
    <property type="molecule type" value="Genomic_DNA"/>
</dbReference>
<keyword evidence="7" id="KW-0539">Nucleus</keyword>
<feature type="compositionally biased region" description="Polar residues" evidence="8">
    <location>
        <begin position="763"/>
        <end position="778"/>
    </location>
</feature>
<dbReference type="Proteomes" id="UP001175353">
    <property type="component" value="Unassembled WGS sequence"/>
</dbReference>
<dbReference type="Gene3D" id="4.10.240.10">
    <property type="entry name" value="Zn(2)-C6 fungal-type DNA-binding domain"/>
    <property type="match status" value="1"/>
</dbReference>
<dbReference type="CDD" id="cd00067">
    <property type="entry name" value="GAL4"/>
    <property type="match status" value="1"/>
</dbReference>
<sequence length="1036" mass="114340">MEPSSPQYDDHVSDGGISMDEDEDVKQELLTSPHSPLGGPIGATGQNGIKIKGHLQKRRRVTRACDECRRKKIKCDGTQPCTHCTVYSYGESVERRAAVREDECSYDQPSNRRRNPAPQYVENLEHRVHRAETLLHILIPNLDLNDPGIDAAVQQGWIPGAPGRGNPTAATKAEPAARAQRPETLEKTQHKSDTNLESMVRAVAQLDMDEQGHWDYHGHSSGLSFVRRMREQLGDLMGPDTKATPFVMSRPMSQVLESPRSNGASPSGDVSPGGATDLPPQEYAREVCRAAVDDASVLLRVVHQPTFWKSFDDLYSKGPEQYTNNDNKFLPLFHTVMALGHLFCKDEKTNQDQHYESGIQQGFAHFKCARQMMDIADCRDLTSIQAVMFMILFLQSSAKLSQCYAYVGVALRSALRMGLHRTYAGNWNPVEAETRKRVFWIVRKMDIYVGAMLGLPQTLSDDDIDQDFPLEVDDEYITEEGILPMPEGTVSLMTAFNAHTRLVQLISKIVRKVYPIKTSQSLPDKSYSVPFSVIREIEGELEQWKTALPAILSPCPAPPRYTRIQQLLRLSYAHAQVMLYKPFLHYVAMHKRASPVDQRAYACAASYVNVSRNIIHIVTQMKQKGLLNGAFWFIMYTSFFAILSLVYFAAENPDNATTQAVMKDALEGRRVLASLARRSMAADRCTATLNGVFQRLPGWMQEGQQNPMMSKKRPLEQSPAPPKQRAEPRASRSHPDVSVVNPSSGPPLGQVQARRASTFPKHSGSQVHAISKSTSSANLEAPWPQGSGAPSLGRNTSAANGGGFDANSFGQWDDQLSMAGSSSSSTSNSMQQYTMPQTFANPALPDLSAMMFPTADEPLGYPNQPLTTFENNQLFAAKGNNNNNNVFAFGNGNGIGMDLDTSGTTSNSMMTRPVSGGREDNIEAQFFALPPYIEQRQQQQQQQQRAHAMAGGGFAGLPFTNGGQLMGNTRLPHQQPHQQMASQLTGGMEGQEGDGNEWMQDGMLGGYGGNININIQDLFGGAEWNPMVMGHGFGNQ</sequence>
<dbReference type="InterPro" id="IPR007219">
    <property type="entry name" value="XnlR_reg_dom"/>
</dbReference>
<dbReference type="InterPro" id="IPR001138">
    <property type="entry name" value="Zn2Cys6_DnaBD"/>
</dbReference>
<keyword evidence="2" id="KW-0479">Metal-binding</keyword>
<comment type="subcellular location">
    <subcellularLocation>
        <location evidence="1">Nucleus</location>
    </subcellularLocation>
</comment>
<dbReference type="SMART" id="SM00906">
    <property type="entry name" value="Fungal_trans"/>
    <property type="match status" value="1"/>
</dbReference>
<dbReference type="GO" id="GO:0005634">
    <property type="term" value="C:nucleus"/>
    <property type="evidence" value="ECO:0007669"/>
    <property type="project" value="UniProtKB-SubCell"/>
</dbReference>
<keyword evidence="4" id="KW-0805">Transcription regulation</keyword>
<evidence type="ECO:0000256" key="2">
    <source>
        <dbReference type="ARBA" id="ARBA00022723"/>
    </source>
</evidence>
<dbReference type="GO" id="GO:0000981">
    <property type="term" value="F:DNA-binding transcription factor activity, RNA polymerase II-specific"/>
    <property type="evidence" value="ECO:0007669"/>
    <property type="project" value="InterPro"/>
</dbReference>
<protein>
    <submittedName>
        <fullName evidence="10">Gypsy retrotransposon integrase-like protein 1</fullName>
    </submittedName>
</protein>
<feature type="domain" description="Zn(2)-C6 fungal-type" evidence="9">
    <location>
        <begin position="64"/>
        <end position="106"/>
    </location>
</feature>
<dbReference type="InterPro" id="IPR036864">
    <property type="entry name" value="Zn2-C6_fun-type_DNA-bd_sf"/>
</dbReference>
<dbReference type="GO" id="GO:0006351">
    <property type="term" value="P:DNA-templated transcription"/>
    <property type="evidence" value="ECO:0007669"/>
    <property type="project" value="InterPro"/>
</dbReference>
<evidence type="ECO:0000256" key="8">
    <source>
        <dbReference type="SAM" id="MobiDB-lite"/>
    </source>
</evidence>
<dbReference type="PROSITE" id="PS50048">
    <property type="entry name" value="ZN2_CY6_FUNGAL_2"/>
    <property type="match status" value="1"/>
</dbReference>
<keyword evidence="3" id="KW-0862">Zinc</keyword>
<evidence type="ECO:0000259" key="9">
    <source>
        <dbReference type="PROSITE" id="PS50048"/>
    </source>
</evidence>
<feature type="region of interest" description="Disordered" evidence="8">
    <location>
        <begin position="160"/>
        <end position="192"/>
    </location>
</feature>
<evidence type="ECO:0000313" key="10">
    <source>
        <dbReference type="EMBL" id="KAK1013687.1"/>
    </source>
</evidence>
<evidence type="ECO:0000256" key="5">
    <source>
        <dbReference type="ARBA" id="ARBA00023125"/>
    </source>
</evidence>
<evidence type="ECO:0000256" key="1">
    <source>
        <dbReference type="ARBA" id="ARBA00004123"/>
    </source>
</evidence>
<keyword evidence="6" id="KW-0804">Transcription</keyword>
<dbReference type="SUPFAM" id="SSF57701">
    <property type="entry name" value="Zn2/Cys6 DNA-binding domain"/>
    <property type="match status" value="1"/>
</dbReference>
<feature type="compositionally biased region" description="Basic and acidic residues" evidence="8">
    <location>
        <begin position="180"/>
        <end position="192"/>
    </location>
</feature>
<dbReference type="Pfam" id="PF04082">
    <property type="entry name" value="Fungal_trans"/>
    <property type="match status" value="1"/>
</dbReference>
<keyword evidence="5" id="KW-0238">DNA-binding</keyword>
<dbReference type="SMART" id="SM00066">
    <property type="entry name" value="GAL4"/>
    <property type="match status" value="1"/>
</dbReference>
<keyword evidence="11" id="KW-1185">Reference proteome</keyword>
<evidence type="ECO:0000256" key="4">
    <source>
        <dbReference type="ARBA" id="ARBA00023015"/>
    </source>
</evidence>
<feature type="compositionally biased region" description="Low complexity" evidence="8">
    <location>
        <begin position="817"/>
        <end position="829"/>
    </location>
</feature>
<feature type="compositionally biased region" description="Polar residues" evidence="8">
    <location>
        <begin position="255"/>
        <end position="265"/>
    </location>
</feature>
<feature type="region of interest" description="Disordered" evidence="8">
    <location>
        <begin position="1"/>
        <end position="47"/>
    </location>
</feature>
<gene>
    <name evidence="10" type="primary">GIN1_1</name>
    <name evidence="10" type="ORF">LTR91_001283</name>
</gene>
<dbReference type="InterPro" id="IPR051711">
    <property type="entry name" value="Stress_Response_Reg"/>
</dbReference>
<dbReference type="Pfam" id="PF00172">
    <property type="entry name" value="Zn_clus"/>
    <property type="match status" value="1"/>
</dbReference>
<dbReference type="GO" id="GO:0008270">
    <property type="term" value="F:zinc ion binding"/>
    <property type="evidence" value="ECO:0007669"/>
    <property type="project" value="InterPro"/>
</dbReference>
<reference evidence="10" key="1">
    <citation type="submission" date="2023-06" db="EMBL/GenBank/DDBJ databases">
        <title>Black Yeasts Isolated from many extreme environments.</title>
        <authorList>
            <person name="Coleine C."/>
            <person name="Stajich J.E."/>
            <person name="Selbmann L."/>
        </authorList>
    </citation>
    <scope>NUCLEOTIDE SEQUENCE</scope>
    <source>
        <strain evidence="10">CCFEE 5200</strain>
    </source>
</reference>
<dbReference type="PANTHER" id="PTHR47540:SF1">
    <property type="entry name" value="ACTIVATOR OF STRESS GENES 1-RELATED"/>
    <property type="match status" value="1"/>
</dbReference>
<evidence type="ECO:0000256" key="3">
    <source>
        <dbReference type="ARBA" id="ARBA00022833"/>
    </source>
</evidence>
<feature type="region of interest" description="Disordered" evidence="8">
    <location>
        <begin position="703"/>
        <end position="831"/>
    </location>
</feature>
<organism evidence="10 11">
    <name type="scientific">Friedmanniomyces endolithicus</name>
    <dbReference type="NCBI Taxonomy" id="329885"/>
    <lineage>
        <taxon>Eukaryota</taxon>
        <taxon>Fungi</taxon>
        <taxon>Dikarya</taxon>
        <taxon>Ascomycota</taxon>
        <taxon>Pezizomycotina</taxon>
        <taxon>Dothideomycetes</taxon>
        <taxon>Dothideomycetidae</taxon>
        <taxon>Mycosphaerellales</taxon>
        <taxon>Teratosphaeriaceae</taxon>
        <taxon>Friedmanniomyces</taxon>
    </lineage>
</organism>
<dbReference type="GO" id="GO:0045944">
    <property type="term" value="P:positive regulation of transcription by RNA polymerase II"/>
    <property type="evidence" value="ECO:0007669"/>
    <property type="project" value="TreeGrafter"/>
</dbReference>
<evidence type="ECO:0000256" key="6">
    <source>
        <dbReference type="ARBA" id="ARBA00023163"/>
    </source>
</evidence>
<feature type="compositionally biased region" description="Basic and acidic residues" evidence="8">
    <location>
        <begin position="724"/>
        <end position="735"/>
    </location>
</feature>
<dbReference type="GO" id="GO:0043565">
    <property type="term" value="F:sequence-specific DNA binding"/>
    <property type="evidence" value="ECO:0007669"/>
    <property type="project" value="TreeGrafter"/>
</dbReference>
<evidence type="ECO:0000313" key="11">
    <source>
        <dbReference type="Proteomes" id="UP001175353"/>
    </source>
</evidence>
<feature type="compositionally biased region" description="Low complexity" evidence="8">
    <location>
        <begin position="167"/>
        <end position="179"/>
    </location>
</feature>
<accession>A0AAN6L394</accession>
<feature type="region of interest" description="Disordered" evidence="8">
    <location>
        <begin position="255"/>
        <end position="280"/>
    </location>
</feature>
<name>A0AAN6L394_9PEZI</name>
<comment type="caution">
    <text evidence="10">The sequence shown here is derived from an EMBL/GenBank/DDBJ whole genome shotgun (WGS) entry which is preliminary data.</text>
</comment>
<proteinExistence type="predicted"/>
<dbReference type="CDD" id="cd12148">
    <property type="entry name" value="fungal_TF_MHR"/>
    <property type="match status" value="1"/>
</dbReference>
<evidence type="ECO:0000256" key="7">
    <source>
        <dbReference type="ARBA" id="ARBA00023242"/>
    </source>
</evidence>
<feature type="region of interest" description="Disordered" evidence="8">
    <location>
        <begin position="978"/>
        <end position="999"/>
    </location>
</feature>
<dbReference type="AlphaFoldDB" id="A0AAN6L394"/>